<dbReference type="GO" id="GO:0016853">
    <property type="term" value="F:isomerase activity"/>
    <property type="evidence" value="ECO:0007669"/>
    <property type="project" value="UniProtKB-KW"/>
</dbReference>
<evidence type="ECO:0000313" key="9">
    <source>
        <dbReference type="EMBL" id="MFC4403597.1"/>
    </source>
</evidence>
<comment type="caution">
    <text evidence="9">The sequence shown here is derived from an EMBL/GenBank/DDBJ whole genome shotgun (WGS) entry which is preliminary data.</text>
</comment>
<keyword evidence="10" id="KW-1185">Reference proteome</keyword>
<protein>
    <recommendedName>
        <fullName evidence="2">peptidylprolyl isomerase</fullName>
        <ecNumber evidence="2">5.2.1.8</ecNumber>
    </recommendedName>
</protein>
<dbReference type="InterPro" id="IPR000297">
    <property type="entry name" value="PPIase_PpiC"/>
</dbReference>
<evidence type="ECO:0000256" key="1">
    <source>
        <dbReference type="ARBA" id="ARBA00000971"/>
    </source>
</evidence>
<dbReference type="EMBL" id="JBHSDT010000007">
    <property type="protein sequence ID" value="MFC4403597.1"/>
    <property type="molecule type" value="Genomic_DNA"/>
</dbReference>
<feature type="transmembrane region" description="Helical" evidence="7">
    <location>
        <begin position="6"/>
        <end position="25"/>
    </location>
</feature>
<dbReference type="Proteomes" id="UP001595882">
    <property type="component" value="Unassembled WGS sequence"/>
</dbReference>
<sequence length="299" mass="34473">MNLSKLSLWIIILLLLITNIFTLFFHKDNGNEVERIVFKETSGPLATVNGKEISREDVLQRLMNDYGTSTLINLINEEVVFSLAEKNSLVIEDKIVDRELSNLLVMQGLLEEDEKSELLDGWERGIKYRYFLQQLLTKDIQIDDKEIEQYYNNYKNQYNFEQRVQLSHIVVPSIEIAEKVFDELESGKSFASAAQQYSIDDSGANGGYLGFYSKTSSFIPEEYFEQAIQLERDSYSDAIETNQGIAIIYVHENLPAITLTLEEVYHEVKQDLALERLEQDVNAANLWDQLEVETVIDDD</sequence>
<evidence type="ECO:0000256" key="5">
    <source>
        <dbReference type="ARBA" id="ARBA00023235"/>
    </source>
</evidence>
<proteinExistence type="predicted"/>
<evidence type="ECO:0000256" key="7">
    <source>
        <dbReference type="SAM" id="Phobius"/>
    </source>
</evidence>
<dbReference type="InterPro" id="IPR023058">
    <property type="entry name" value="PPIase_PpiC_CS"/>
</dbReference>
<evidence type="ECO:0000256" key="3">
    <source>
        <dbReference type="ARBA" id="ARBA00022729"/>
    </source>
</evidence>
<organism evidence="9 10">
    <name type="scientific">Gracilibacillus xinjiangensis</name>
    <dbReference type="NCBI Taxonomy" id="1193282"/>
    <lineage>
        <taxon>Bacteria</taxon>
        <taxon>Bacillati</taxon>
        <taxon>Bacillota</taxon>
        <taxon>Bacilli</taxon>
        <taxon>Bacillales</taxon>
        <taxon>Bacillaceae</taxon>
        <taxon>Gracilibacillus</taxon>
    </lineage>
</organism>
<evidence type="ECO:0000256" key="6">
    <source>
        <dbReference type="PROSITE-ProRule" id="PRU00278"/>
    </source>
</evidence>
<dbReference type="PROSITE" id="PS01096">
    <property type="entry name" value="PPIC_PPIASE_1"/>
    <property type="match status" value="1"/>
</dbReference>
<keyword evidence="5 6" id="KW-0413">Isomerase</keyword>
<evidence type="ECO:0000259" key="8">
    <source>
        <dbReference type="PROSITE" id="PS50198"/>
    </source>
</evidence>
<dbReference type="PANTHER" id="PTHR47245">
    <property type="entry name" value="PEPTIDYLPROLYL ISOMERASE"/>
    <property type="match status" value="1"/>
</dbReference>
<accession>A0ABV8WVI1</accession>
<comment type="catalytic activity">
    <reaction evidence="1">
        <text>[protein]-peptidylproline (omega=180) = [protein]-peptidylproline (omega=0)</text>
        <dbReference type="Rhea" id="RHEA:16237"/>
        <dbReference type="Rhea" id="RHEA-COMP:10747"/>
        <dbReference type="Rhea" id="RHEA-COMP:10748"/>
        <dbReference type="ChEBI" id="CHEBI:83833"/>
        <dbReference type="ChEBI" id="CHEBI:83834"/>
        <dbReference type="EC" id="5.2.1.8"/>
    </reaction>
</comment>
<dbReference type="Pfam" id="PF13145">
    <property type="entry name" value="Rotamase_2"/>
    <property type="match status" value="1"/>
</dbReference>
<evidence type="ECO:0000256" key="2">
    <source>
        <dbReference type="ARBA" id="ARBA00013194"/>
    </source>
</evidence>
<dbReference type="SUPFAM" id="SSF54534">
    <property type="entry name" value="FKBP-like"/>
    <property type="match status" value="1"/>
</dbReference>
<keyword evidence="4 6" id="KW-0697">Rotamase</keyword>
<evidence type="ECO:0000313" key="10">
    <source>
        <dbReference type="Proteomes" id="UP001595882"/>
    </source>
</evidence>
<keyword evidence="7" id="KW-1133">Transmembrane helix</keyword>
<gene>
    <name evidence="9" type="ORF">ACFOY7_11010</name>
</gene>
<keyword evidence="7" id="KW-0472">Membrane</keyword>
<dbReference type="EC" id="5.2.1.8" evidence="2"/>
<dbReference type="InterPro" id="IPR046357">
    <property type="entry name" value="PPIase_dom_sf"/>
</dbReference>
<keyword evidence="7" id="KW-0812">Transmembrane</keyword>
<dbReference type="InterPro" id="IPR050245">
    <property type="entry name" value="PrsA_foldase"/>
</dbReference>
<dbReference type="PROSITE" id="PS50198">
    <property type="entry name" value="PPIC_PPIASE_2"/>
    <property type="match status" value="1"/>
</dbReference>
<reference evidence="10" key="1">
    <citation type="journal article" date="2019" name="Int. J. Syst. Evol. Microbiol.">
        <title>The Global Catalogue of Microorganisms (GCM) 10K type strain sequencing project: providing services to taxonomists for standard genome sequencing and annotation.</title>
        <authorList>
            <consortium name="The Broad Institute Genomics Platform"/>
            <consortium name="The Broad Institute Genome Sequencing Center for Infectious Disease"/>
            <person name="Wu L."/>
            <person name="Ma J."/>
        </authorList>
    </citation>
    <scope>NUCLEOTIDE SEQUENCE [LARGE SCALE GENOMIC DNA]</scope>
    <source>
        <strain evidence="10">CCUG 37865</strain>
    </source>
</reference>
<dbReference type="RefSeq" id="WP_390252129.1">
    <property type="nucleotide sequence ID" value="NZ_JBHSDT010000007.1"/>
</dbReference>
<keyword evidence="3" id="KW-0732">Signal</keyword>
<dbReference type="Gene3D" id="3.10.50.40">
    <property type="match status" value="1"/>
</dbReference>
<name>A0ABV8WVI1_9BACI</name>
<dbReference type="PANTHER" id="PTHR47245:SF1">
    <property type="entry name" value="FOLDASE PROTEIN PRSA"/>
    <property type="match status" value="1"/>
</dbReference>
<feature type="domain" description="PpiC" evidence="8">
    <location>
        <begin position="161"/>
        <end position="252"/>
    </location>
</feature>
<dbReference type="Gene3D" id="1.10.4030.10">
    <property type="entry name" value="Porin chaperone SurA, peptide-binding domain"/>
    <property type="match status" value="1"/>
</dbReference>
<evidence type="ECO:0000256" key="4">
    <source>
        <dbReference type="ARBA" id="ARBA00023110"/>
    </source>
</evidence>